<proteinExistence type="inferred from homology"/>
<reference evidence="7 8" key="1">
    <citation type="journal article" date="2005" name="BMC Genomics">
        <title>Bacterial genome adaptation to niches: divergence of the potential virulence genes in three Burkholderia species of different survival strategies.</title>
        <authorList>
            <person name="Kim H.S."/>
            <person name="Schell M.A."/>
            <person name="Yu Y."/>
            <person name="Ulrich R.L."/>
            <person name="Sarria S.H."/>
            <person name="Nierman W.C."/>
            <person name="DeShazer D."/>
        </authorList>
    </citation>
    <scope>NUCLEOTIDE SEQUENCE [LARGE SCALE GENOMIC DNA]</scope>
    <source>
        <strain evidence="8">ATCC 700388 / DSM 13276 / CCUG 48851 / CIP 106301 / E264</strain>
    </source>
</reference>
<dbReference type="InterPro" id="IPR058163">
    <property type="entry name" value="LysR-type_TF_proteobact-type"/>
</dbReference>
<evidence type="ECO:0000256" key="1">
    <source>
        <dbReference type="ARBA" id="ARBA00009437"/>
    </source>
</evidence>
<gene>
    <name evidence="7" type="ordered locus">BTH_II1158</name>
</gene>
<dbReference type="Gene3D" id="1.10.10.10">
    <property type="entry name" value="Winged helix-like DNA-binding domain superfamily/Winged helix DNA-binding domain"/>
    <property type="match status" value="1"/>
</dbReference>
<dbReference type="Pfam" id="PF00126">
    <property type="entry name" value="HTH_1"/>
    <property type="match status" value="1"/>
</dbReference>
<keyword evidence="2" id="KW-0805">Transcription regulation</keyword>
<dbReference type="GO" id="GO:0043565">
    <property type="term" value="F:sequence-specific DNA binding"/>
    <property type="evidence" value="ECO:0007669"/>
    <property type="project" value="TreeGrafter"/>
</dbReference>
<evidence type="ECO:0000313" key="7">
    <source>
        <dbReference type="EMBL" id="ABC35432.1"/>
    </source>
</evidence>
<keyword evidence="4" id="KW-0804">Transcription</keyword>
<dbReference type="SUPFAM" id="SSF46785">
    <property type="entry name" value="Winged helix' DNA-binding domain"/>
    <property type="match status" value="1"/>
</dbReference>
<name>Q2T644_BURTA</name>
<evidence type="ECO:0000259" key="6">
    <source>
        <dbReference type="PROSITE" id="PS50931"/>
    </source>
</evidence>
<dbReference type="InterPro" id="IPR005119">
    <property type="entry name" value="LysR_subst-bd"/>
</dbReference>
<evidence type="ECO:0000256" key="4">
    <source>
        <dbReference type="ARBA" id="ARBA00023163"/>
    </source>
</evidence>
<dbReference type="GO" id="GO:0003700">
    <property type="term" value="F:DNA-binding transcription factor activity"/>
    <property type="evidence" value="ECO:0007669"/>
    <property type="project" value="InterPro"/>
</dbReference>
<dbReference type="PROSITE" id="PS50931">
    <property type="entry name" value="HTH_LYSR"/>
    <property type="match status" value="1"/>
</dbReference>
<accession>Q2T644</accession>
<organism evidence="7 8">
    <name type="scientific">Burkholderia thailandensis (strain ATCC 700388 / DSM 13276 / CCUG 48851 / CIP 106301 / E264)</name>
    <dbReference type="NCBI Taxonomy" id="271848"/>
    <lineage>
        <taxon>Bacteria</taxon>
        <taxon>Pseudomonadati</taxon>
        <taxon>Pseudomonadota</taxon>
        <taxon>Betaproteobacteria</taxon>
        <taxon>Burkholderiales</taxon>
        <taxon>Burkholderiaceae</taxon>
        <taxon>Burkholderia</taxon>
        <taxon>pseudomallei group</taxon>
    </lineage>
</organism>
<sequence>MRSRRSNWRPAEPRERGRSRRRARATSAARLPHACAVPLQPVARPPARRSRRRHPMIRFDDLAVFVLAADNGSLSAASRLLNVAPAVASAAVKRLESELDVRLLARSTRSLRLTPDGERYLAHARNALAELRAGKDALARGRDEVGGDLTLSIPSDFGRNVLSGWLDEFLALYPAVSLHVRIGDRIVNLFRQPVDAVLRYGVPDDSSLIAAPLAPDNRRVLCASPAYFARHGKPSTPDDLSRHHCLRFALSERTHDQWTFHSGDVARTVKVTGNRVADDGELVRRWALGGYGIAYKSRLDVLDDLRAGRLESALDAWTTEATPLNLVYTHRLALSPTLDALRDFLRARIAAYLA</sequence>
<dbReference type="InterPro" id="IPR036390">
    <property type="entry name" value="WH_DNA-bd_sf"/>
</dbReference>
<protein>
    <submittedName>
        <fullName evidence="7">Transcriptional regulator, LysR family</fullName>
    </submittedName>
</protein>
<dbReference type="PANTHER" id="PTHR30537:SF21">
    <property type="entry name" value="HTH-TYPE TRANSCRIPTIONAL REGULATOR SINR-RELATED"/>
    <property type="match status" value="1"/>
</dbReference>
<dbReference type="AlphaFoldDB" id="Q2T644"/>
<dbReference type="SUPFAM" id="SSF53850">
    <property type="entry name" value="Periplasmic binding protein-like II"/>
    <property type="match status" value="1"/>
</dbReference>
<dbReference type="KEGG" id="bte:BTH_II1158"/>
<feature type="region of interest" description="Disordered" evidence="5">
    <location>
        <begin position="1"/>
        <end position="30"/>
    </location>
</feature>
<dbReference type="Pfam" id="PF03466">
    <property type="entry name" value="LysR_substrate"/>
    <property type="match status" value="1"/>
</dbReference>
<dbReference type="GO" id="GO:0006351">
    <property type="term" value="P:DNA-templated transcription"/>
    <property type="evidence" value="ECO:0007669"/>
    <property type="project" value="TreeGrafter"/>
</dbReference>
<dbReference type="PANTHER" id="PTHR30537">
    <property type="entry name" value="HTH-TYPE TRANSCRIPTIONAL REGULATOR"/>
    <property type="match status" value="1"/>
</dbReference>
<dbReference type="HOGENOM" id="CLU_039613_16_4_4"/>
<dbReference type="Proteomes" id="UP000001930">
    <property type="component" value="Chromosome II"/>
</dbReference>
<feature type="domain" description="HTH lysR-type" evidence="6">
    <location>
        <begin position="57"/>
        <end position="114"/>
    </location>
</feature>
<dbReference type="Gene3D" id="3.40.190.290">
    <property type="match status" value="1"/>
</dbReference>
<comment type="similarity">
    <text evidence="1">Belongs to the LysR transcriptional regulatory family.</text>
</comment>
<evidence type="ECO:0000256" key="5">
    <source>
        <dbReference type="SAM" id="MobiDB-lite"/>
    </source>
</evidence>
<dbReference type="FunFam" id="3.40.190.290:FF:000001">
    <property type="entry name" value="Transcriptional regulator, LysR family"/>
    <property type="match status" value="1"/>
</dbReference>
<keyword evidence="8" id="KW-1185">Reference proteome</keyword>
<evidence type="ECO:0000313" key="8">
    <source>
        <dbReference type="Proteomes" id="UP000001930"/>
    </source>
</evidence>
<dbReference type="InterPro" id="IPR000847">
    <property type="entry name" value="LysR_HTH_N"/>
</dbReference>
<dbReference type="FunFam" id="1.10.10.10:FF:000001">
    <property type="entry name" value="LysR family transcriptional regulator"/>
    <property type="match status" value="1"/>
</dbReference>
<dbReference type="EMBL" id="CP000085">
    <property type="protein sequence ID" value="ABC35432.1"/>
    <property type="molecule type" value="Genomic_DNA"/>
</dbReference>
<dbReference type="CDD" id="cd08422">
    <property type="entry name" value="PBP2_CrgA_like"/>
    <property type="match status" value="1"/>
</dbReference>
<evidence type="ECO:0000256" key="2">
    <source>
        <dbReference type="ARBA" id="ARBA00023015"/>
    </source>
</evidence>
<dbReference type="InterPro" id="IPR036388">
    <property type="entry name" value="WH-like_DNA-bd_sf"/>
</dbReference>
<evidence type="ECO:0000256" key="3">
    <source>
        <dbReference type="ARBA" id="ARBA00023125"/>
    </source>
</evidence>
<keyword evidence="3" id="KW-0238">DNA-binding</keyword>